<dbReference type="EMBL" id="JAUYVI010000010">
    <property type="protein sequence ID" value="MDQ7251271.1"/>
    <property type="molecule type" value="Genomic_DNA"/>
</dbReference>
<dbReference type="Gene3D" id="3.40.50.300">
    <property type="entry name" value="P-loop containing nucleotide triphosphate hydrolases"/>
    <property type="match status" value="1"/>
</dbReference>
<dbReference type="Proteomes" id="UP001230156">
    <property type="component" value="Unassembled WGS sequence"/>
</dbReference>
<dbReference type="SUPFAM" id="SSF52540">
    <property type="entry name" value="P-loop containing nucleoside triphosphate hydrolases"/>
    <property type="match status" value="1"/>
</dbReference>
<comment type="caution">
    <text evidence="1">The sequence shown here is derived from an EMBL/GenBank/DDBJ whole genome shotgun (WGS) entry which is preliminary data.</text>
</comment>
<dbReference type="Pfam" id="PF20339">
    <property type="entry name" value="DUF6634"/>
    <property type="match status" value="1"/>
</dbReference>
<keyword evidence="2" id="KW-1185">Reference proteome</keyword>
<protein>
    <submittedName>
        <fullName evidence="1">Uncharacterized protein</fullName>
    </submittedName>
</protein>
<evidence type="ECO:0000313" key="1">
    <source>
        <dbReference type="EMBL" id="MDQ7251271.1"/>
    </source>
</evidence>
<proteinExistence type="predicted"/>
<name>A0ABU0YU74_9PROT</name>
<reference evidence="2" key="1">
    <citation type="submission" date="2023-08" db="EMBL/GenBank/DDBJ databases">
        <title>Rhodospirillaceae gen. nov., a novel taxon isolated from the Yangtze River Yuezi River estuary sludge.</title>
        <authorList>
            <person name="Ruan L."/>
        </authorList>
    </citation>
    <scope>NUCLEOTIDE SEQUENCE [LARGE SCALE GENOMIC DNA]</scope>
    <source>
        <strain evidence="2">R-7</strain>
    </source>
</reference>
<accession>A0ABU0YU74</accession>
<gene>
    <name evidence="1" type="ORF">Q8A70_26535</name>
</gene>
<dbReference type="InterPro" id="IPR027417">
    <property type="entry name" value="P-loop_NTPase"/>
</dbReference>
<sequence length="348" mass="37496">MTMRICLLGGKGGSGRSTISLVLAQGFALLNRDVTLLECVSPGRQPGLLPDQSPPFRYVPVALDGQPSGAALVDAIRRTEATGDLVFDPPPLPAGETATLLGEFDLILVPVHPDPVDLSAARHFLEELDRIEPAWKAVPPRWVVHLDPIQSVRGSLSLVDALVRGWKSDTMPPLILPWTVPFLSRPDLRALGSAAPVTGSLAATCRILAIAATELVAAPQEILLPRALEERLPDELKARFWGEDRSLAEKLQGLAFDVAAIRGGEGPLPTDLMGVPVLDDWSLQPFQAQLLDGTARGHPRLGSGPVRTSMAVLVDEHEGWGRTLSRYYRLGRKAKRTRAPEPGAKDHG</sequence>
<organism evidence="1 2">
    <name type="scientific">Dongia sedimenti</name>
    <dbReference type="NCBI Taxonomy" id="3064282"/>
    <lineage>
        <taxon>Bacteria</taxon>
        <taxon>Pseudomonadati</taxon>
        <taxon>Pseudomonadota</taxon>
        <taxon>Alphaproteobacteria</taxon>
        <taxon>Rhodospirillales</taxon>
        <taxon>Dongiaceae</taxon>
        <taxon>Dongia</taxon>
    </lineage>
</organism>
<dbReference type="RefSeq" id="WP_379961482.1">
    <property type="nucleotide sequence ID" value="NZ_JAUYVI010000010.1"/>
</dbReference>
<dbReference type="InterPro" id="IPR046574">
    <property type="entry name" value="DUF6634"/>
</dbReference>
<evidence type="ECO:0000313" key="2">
    <source>
        <dbReference type="Proteomes" id="UP001230156"/>
    </source>
</evidence>